<organism evidence="2 3">
    <name type="scientific">Candidatus Collierbacteria bacterium CG09_land_8_20_14_0_10_46_12</name>
    <dbReference type="NCBI Taxonomy" id="1974533"/>
    <lineage>
        <taxon>Bacteria</taxon>
        <taxon>Candidatus Collieribacteriota</taxon>
    </lineage>
</organism>
<evidence type="ECO:0000313" key="3">
    <source>
        <dbReference type="Proteomes" id="UP000229574"/>
    </source>
</evidence>
<dbReference type="AlphaFoldDB" id="A0A2H0WZ63"/>
<dbReference type="Proteomes" id="UP000229574">
    <property type="component" value="Unassembled WGS sequence"/>
</dbReference>
<dbReference type="InterPro" id="IPR037284">
    <property type="entry name" value="SUF_FeS_clus_asmbl_SufBD_sf"/>
</dbReference>
<dbReference type="InterPro" id="IPR055346">
    <property type="entry name" value="Fe-S_cluster_assembly_SufBD"/>
</dbReference>
<protein>
    <recommendedName>
        <fullName evidence="1">SUF system FeS cluster assembly SufBD core domain-containing protein</fullName>
    </recommendedName>
</protein>
<gene>
    <name evidence="2" type="ORF">COT54_02010</name>
</gene>
<proteinExistence type="predicted"/>
<evidence type="ECO:0000313" key="2">
    <source>
        <dbReference type="EMBL" id="PIS17932.1"/>
    </source>
</evidence>
<dbReference type="InterPro" id="IPR000825">
    <property type="entry name" value="SUF_FeS_clus_asmbl_SufBD_core"/>
</dbReference>
<dbReference type="SUPFAM" id="SSF101960">
    <property type="entry name" value="Stabilizer of iron transporter SufD"/>
    <property type="match status" value="1"/>
</dbReference>
<dbReference type="EMBL" id="PEYY01000082">
    <property type="protein sequence ID" value="PIS17932.1"/>
    <property type="molecule type" value="Genomic_DNA"/>
</dbReference>
<sequence>MNKIIKKYNRPGKWEVVVPFEKIGEERSWVGIIDGRQVGEYDLRVVAEHRVKQTKGRITVKAVVGKGATVKIFGRIVIAKEAQESDSFLQLRVLMLDKTAKAIATPELMIAANNVQASHGASIGQIDSVQLLYLMSRGLSKNKAIDIVIDGFLMIQ</sequence>
<reference evidence="3" key="1">
    <citation type="submission" date="2017-09" db="EMBL/GenBank/DDBJ databases">
        <title>Depth-based differentiation of microbial function through sediment-hosted aquifers and enrichment of novel symbionts in the deep terrestrial subsurface.</title>
        <authorList>
            <person name="Probst A.J."/>
            <person name="Ladd B."/>
            <person name="Jarett J.K."/>
            <person name="Geller-Mcgrath D.E."/>
            <person name="Sieber C.M.K."/>
            <person name="Emerson J.B."/>
            <person name="Anantharaman K."/>
            <person name="Thomas B.C."/>
            <person name="Malmstrom R."/>
            <person name="Stieglmeier M."/>
            <person name="Klingl A."/>
            <person name="Woyke T."/>
            <person name="Ryan C.M."/>
            <person name="Banfield J.F."/>
        </authorList>
    </citation>
    <scope>NUCLEOTIDE SEQUENCE [LARGE SCALE GENOMIC DNA]</scope>
</reference>
<feature type="domain" description="SUF system FeS cluster assembly SufBD core" evidence="1">
    <location>
        <begin position="40"/>
        <end position="152"/>
    </location>
</feature>
<comment type="caution">
    <text evidence="2">The sequence shown here is derived from an EMBL/GenBank/DDBJ whole genome shotgun (WGS) entry which is preliminary data.</text>
</comment>
<dbReference type="PANTHER" id="PTHR43575">
    <property type="entry name" value="PROTEIN ABCI7, CHLOROPLASTIC"/>
    <property type="match status" value="1"/>
</dbReference>
<dbReference type="GO" id="GO:0016226">
    <property type="term" value="P:iron-sulfur cluster assembly"/>
    <property type="evidence" value="ECO:0007669"/>
    <property type="project" value="InterPro"/>
</dbReference>
<name>A0A2H0WZ63_9BACT</name>
<evidence type="ECO:0000259" key="1">
    <source>
        <dbReference type="Pfam" id="PF01458"/>
    </source>
</evidence>
<dbReference type="Pfam" id="PF01458">
    <property type="entry name" value="SUFBD_core"/>
    <property type="match status" value="1"/>
</dbReference>
<accession>A0A2H0WZ63</accession>
<dbReference type="PANTHER" id="PTHR43575:SF1">
    <property type="entry name" value="PROTEIN ABCI7, CHLOROPLASTIC"/>
    <property type="match status" value="1"/>
</dbReference>